<dbReference type="SUPFAM" id="SSF51658">
    <property type="entry name" value="Xylose isomerase-like"/>
    <property type="match status" value="1"/>
</dbReference>
<organism evidence="5 6">
    <name type="scientific">Fusibacillus kribbianus</name>
    <dbReference type="NCBI Taxonomy" id="3044208"/>
    <lineage>
        <taxon>Bacteria</taxon>
        <taxon>Bacillati</taxon>
        <taxon>Bacillota</taxon>
        <taxon>Clostridia</taxon>
        <taxon>Lachnospirales</taxon>
        <taxon>Lachnospiraceae</taxon>
        <taxon>Fusibacillus</taxon>
    </lineage>
</organism>
<sequence length="332" mass="37326">MVQKKQILIVEDNELNREILSEILSVEYQILEADNGLEALELLEQYKDSVSLILLDIYVEPRKTKEVVREKFMNTVYISHLFPDQEFKEILDETPGLGIETIEFGIGDNLDHGQAALTAYRERLGSYLTGRPVSVHGPFLDLNPGSFDTLIRQATMTRFRQAYACAKDLHAERIIFHSGFNPDTCYEIGWPDKAAEFWQEFLEQCDGTIAVHLENVLDLHWEVVAEILDKADCPYFTACVDVGHVNTYSVQTPAEWLTGLAGKIGHLHLHDNNGKRDEHKALGTGTISPDELFSAICSCCPTSGMTFEHTDGAAVRQSLQVLFHCKPIGFPV</sequence>
<dbReference type="EMBL" id="JASGBQ010000024">
    <property type="protein sequence ID" value="MDI9243094.1"/>
    <property type="molecule type" value="Genomic_DNA"/>
</dbReference>
<gene>
    <name evidence="5" type="ORF">QJ036_11520</name>
</gene>
<evidence type="ECO:0000313" key="6">
    <source>
        <dbReference type="Proteomes" id="UP001300383"/>
    </source>
</evidence>
<feature type="modified residue" description="4-aspartylphosphate" evidence="3">
    <location>
        <position position="56"/>
    </location>
</feature>
<keyword evidence="3" id="KW-0597">Phosphoprotein</keyword>
<dbReference type="AlphaFoldDB" id="A0AAP4BEF9"/>
<evidence type="ECO:0000256" key="1">
    <source>
        <dbReference type="ARBA" id="ARBA00018672"/>
    </source>
</evidence>
<dbReference type="Gene3D" id="3.20.20.150">
    <property type="entry name" value="Divalent-metal-dependent TIM barrel enzymes"/>
    <property type="match status" value="1"/>
</dbReference>
<dbReference type="InterPro" id="IPR013022">
    <property type="entry name" value="Xyl_isomerase-like_TIM-brl"/>
</dbReference>
<reference evidence="5 6" key="1">
    <citation type="submission" date="2023-05" db="EMBL/GenBank/DDBJ databases">
        <title>[ruminococcus] sp. nov., isolated from a pig farm feces dump.</title>
        <authorList>
            <person name="Chang Y.-H."/>
        </authorList>
    </citation>
    <scope>NUCLEOTIDE SEQUENCE [LARGE SCALE GENOMIC DNA]</scope>
    <source>
        <strain evidence="5 6">YH-rum2234</strain>
    </source>
</reference>
<dbReference type="PANTHER" id="PTHR12110">
    <property type="entry name" value="HYDROXYPYRUVATE ISOMERASE"/>
    <property type="match status" value="1"/>
</dbReference>
<dbReference type="InterPro" id="IPR036237">
    <property type="entry name" value="Xyl_isomerase-like_sf"/>
</dbReference>
<comment type="caution">
    <text evidence="5">The sequence shown here is derived from an EMBL/GenBank/DDBJ whole genome shotgun (WGS) entry which is preliminary data.</text>
</comment>
<dbReference type="InterPro" id="IPR011006">
    <property type="entry name" value="CheY-like_superfamily"/>
</dbReference>
<dbReference type="Gene3D" id="3.40.50.2300">
    <property type="match status" value="1"/>
</dbReference>
<dbReference type="RefSeq" id="WP_283231517.1">
    <property type="nucleotide sequence ID" value="NZ_JASGBQ010000024.1"/>
</dbReference>
<dbReference type="SUPFAM" id="SSF52172">
    <property type="entry name" value="CheY-like"/>
    <property type="match status" value="1"/>
</dbReference>
<dbReference type="InterPro" id="IPR001789">
    <property type="entry name" value="Sig_transdc_resp-reg_receiver"/>
</dbReference>
<dbReference type="GO" id="GO:0000160">
    <property type="term" value="P:phosphorelay signal transduction system"/>
    <property type="evidence" value="ECO:0007669"/>
    <property type="project" value="InterPro"/>
</dbReference>
<dbReference type="Proteomes" id="UP001300383">
    <property type="component" value="Unassembled WGS sequence"/>
</dbReference>
<accession>A0AAP4BEF9</accession>
<dbReference type="PANTHER" id="PTHR12110:SF21">
    <property type="entry name" value="XYLOSE ISOMERASE-LIKE TIM BARREL DOMAIN-CONTAINING PROTEIN"/>
    <property type="match status" value="1"/>
</dbReference>
<evidence type="ECO:0000259" key="4">
    <source>
        <dbReference type="PROSITE" id="PS50110"/>
    </source>
</evidence>
<keyword evidence="6" id="KW-1185">Reference proteome</keyword>
<evidence type="ECO:0000256" key="3">
    <source>
        <dbReference type="PROSITE-ProRule" id="PRU00169"/>
    </source>
</evidence>
<protein>
    <recommendedName>
        <fullName evidence="1">Stage 0 sporulation protein A homolog</fullName>
    </recommendedName>
</protein>
<name>A0AAP4BEF9_9FIRM</name>
<dbReference type="InterPro" id="IPR050312">
    <property type="entry name" value="IolE/XylAMocC-like"/>
</dbReference>
<proteinExistence type="predicted"/>
<feature type="domain" description="Response regulatory" evidence="4">
    <location>
        <begin position="6"/>
        <end position="117"/>
    </location>
</feature>
<evidence type="ECO:0000313" key="5">
    <source>
        <dbReference type="EMBL" id="MDI9243094.1"/>
    </source>
</evidence>
<dbReference type="PROSITE" id="PS50110">
    <property type="entry name" value="RESPONSE_REGULATORY"/>
    <property type="match status" value="1"/>
</dbReference>
<comment type="function">
    <text evidence="2">May play the central regulatory role in sporulation. It may be an element of the effector pathway responsible for the activation of sporulation genes in response to nutritional stress. Spo0A may act in concert with spo0H (a sigma factor) to control the expression of some genes that are critical to the sporulation process.</text>
</comment>
<dbReference type="Pfam" id="PF01261">
    <property type="entry name" value="AP_endonuc_2"/>
    <property type="match status" value="1"/>
</dbReference>
<evidence type="ECO:0000256" key="2">
    <source>
        <dbReference type="ARBA" id="ARBA00024867"/>
    </source>
</evidence>